<dbReference type="EMBL" id="CAWUPB010001197">
    <property type="protein sequence ID" value="CAK7357248.1"/>
    <property type="molecule type" value="Genomic_DNA"/>
</dbReference>
<keyword evidence="2" id="KW-1185">Reference proteome</keyword>
<organism evidence="1 2">
    <name type="scientific">Dovyalis caffra</name>
    <dbReference type="NCBI Taxonomy" id="77055"/>
    <lineage>
        <taxon>Eukaryota</taxon>
        <taxon>Viridiplantae</taxon>
        <taxon>Streptophyta</taxon>
        <taxon>Embryophyta</taxon>
        <taxon>Tracheophyta</taxon>
        <taxon>Spermatophyta</taxon>
        <taxon>Magnoliopsida</taxon>
        <taxon>eudicotyledons</taxon>
        <taxon>Gunneridae</taxon>
        <taxon>Pentapetalae</taxon>
        <taxon>rosids</taxon>
        <taxon>fabids</taxon>
        <taxon>Malpighiales</taxon>
        <taxon>Salicaceae</taxon>
        <taxon>Flacourtieae</taxon>
        <taxon>Dovyalis</taxon>
    </lineage>
</organism>
<evidence type="ECO:0000313" key="1">
    <source>
        <dbReference type="EMBL" id="CAK7357248.1"/>
    </source>
</evidence>
<dbReference type="AlphaFoldDB" id="A0AAV1SWM3"/>
<dbReference type="Proteomes" id="UP001314170">
    <property type="component" value="Unassembled WGS sequence"/>
</dbReference>
<proteinExistence type="predicted"/>
<gene>
    <name evidence="1" type="ORF">DCAF_LOCUS27534</name>
</gene>
<protein>
    <submittedName>
        <fullName evidence="1">Uncharacterized protein</fullName>
    </submittedName>
</protein>
<sequence length="107" mass="12345">MAEVGPVTTRANQAINSYKHKEESNMISHHLINLHFNHNIKNHSHTVDINASWSSTLDKRIMSLHVFEKKKENQMKNTEAKEPIGSTVREIRRLVQNNITRNICMAS</sequence>
<evidence type="ECO:0000313" key="2">
    <source>
        <dbReference type="Proteomes" id="UP001314170"/>
    </source>
</evidence>
<name>A0AAV1SWM3_9ROSI</name>
<comment type="caution">
    <text evidence="1">The sequence shown here is derived from an EMBL/GenBank/DDBJ whole genome shotgun (WGS) entry which is preliminary data.</text>
</comment>
<reference evidence="1 2" key="1">
    <citation type="submission" date="2024-01" db="EMBL/GenBank/DDBJ databases">
        <authorList>
            <person name="Waweru B."/>
        </authorList>
    </citation>
    <scope>NUCLEOTIDE SEQUENCE [LARGE SCALE GENOMIC DNA]</scope>
</reference>
<accession>A0AAV1SWM3</accession>